<name>A0A2N5DRT1_9CAUL</name>
<dbReference type="EMBL" id="PJRS01000004">
    <property type="protein sequence ID" value="PLR28763.1"/>
    <property type="molecule type" value="Genomic_DNA"/>
</dbReference>
<accession>A0A2N5DRT1</accession>
<sequence>MFSRLFGRKEPAPESALPAIRNVTLGRTVWLDPLAWKRFGSDTKFPLDRDTLEITAQGLVDLKDGGFVHRFYTDDHVMFQAVSDDRAGQRLTDVTIFVPWDSAYPSGRADRDAWGKRLRARSFAAAGLPEYHRFWFGDEAESQEPVTFWEELHDDRDGVPDRKIFQTCMLFARDLPGEGRELLLAIEMETEDREVSFETMIGVPLEVGEFRA</sequence>
<gene>
    <name evidence="1" type="ORF">SGCZBJ_01010</name>
</gene>
<reference evidence="1 2" key="1">
    <citation type="submission" date="2017-12" db="EMBL/GenBank/DDBJ databases">
        <title>The genome sequence of Caulobacter sp. 410.</title>
        <authorList>
            <person name="Gao J."/>
            <person name="Mao X."/>
            <person name="Sun J."/>
        </authorList>
    </citation>
    <scope>NUCLEOTIDE SEQUENCE [LARGE SCALE GENOMIC DNA]</scope>
    <source>
        <strain evidence="1 2">410</strain>
    </source>
</reference>
<dbReference type="RefSeq" id="WP_101716180.1">
    <property type="nucleotide sequence ID" value="NZ_PJRS01000004.1"/>
</dbReference>
<evidence type="ECO:0000313" key="1">
    <source>
        <dbReference type="EMBL" id="PLR28763.1"/>
    </source>
</evidence>
<dbReference type="AlphaFoldDB" id="A0A2N5DRT1"/>
<comment type="caution">
    <text evidence="1">The sequence shown here is derived from an EMBL/GenBank/DDBJ whole genome shotgun (WGS) entry which is preliminary data.</text>
</comment>
<dbReference type="OrthoDB" id="7944775at2"/>
<evidence type="ECO:0000313" key="2">
    <source>
        <dbReference type="Proteomes" id="UP000234479"/>
    </source>
</evidence>
<dbReference type="Pfam" id="PF10679">
    <property type="entry name" value="DUF2491"/>
    <property type="match status" value="1"/>
</dbReference>
<proteinExistence type="predicted"/>
<dbReference type="InterPro" id="IPR019621">
    <property type="entry name" value="DUF2491"/>
</dbReference>
<dbReference type="Proteomes" id="UP000234479">
    <property type="component" value="Unassembled WGS sequence"/>
</dbReference>
<keyword evidence="2" id="KW-1185">Reference proteome</keyword>
<organism evidence="1 2">
    <name type="scientific">Caulobacter zeae</name>
    <dbReference type="NCBI Taxonomy" id="2055137"/>
    <lineage>
        <taxon>Bacteria</taxon>
        <taxon>Pseudomonadati</taxon>
        <taxon>Pseudomonadota</taxon>
        <taxon>Alphaproteobacteria</taxon>
        <taxon>Caulobacterales</taxon>
        <taxon>Caulobacteraceae</taxon>
        <taxon>Caulobacter</taxon>
    </lineage>
</organism>
<protein>
    <submittedName>
        <fullName evidence="1">DUF2491 domain-containing protein</fullName>
    </submittedName>
</protein>